<dbReference type="PANTHER" id="PTHR30435">
    <property type="entry name" value="FLAGELLAR PROTEIN"/>
    <property type="match status" value="1"/>
</dbReference>
<dbReference type="InterPro" id="IPR053967">
    <property type="entry name" value="LlgE_F_G-like_D1"/>
</dbReference>
<keyword evidence="8" id="KW-0966">Cell projection</keyword>
<proteinExistence type="inferred from homology"/>
<accession>A0A1W1WSV1</accession>
<comment type="subcellular location">
    <subcellularLocation>
        <location evidence="1 4">Bacterial flagellum basal body</location>
    </subcellularLocation>
</comment>
<evidence type="ECO:0000256" key="2">
    <source>
        <dbReference type="ARBA" id="ARBA00009677"/>
    </source>
</evidence>
<protein>
    <submittedName>
        <fullName evidence="8">Flagellar basal-body rod protein FlgG</fullName>
    </submittedName>
</protein>
<evidence type="ECO:0000256" key="3">
    <source>
        <dbReference type="ARBA" id="ARBA00023143"/>
    </source>
</evidence>
<dbReference type="NCBIfam" id="TIGR03506">
    <property type="entry name" value="FlgEFG_subfam"/>
    <property type="match status" value="1"/>
</dbReference>
<dbReference type="GO" id="GO:0009425">
    <property type="term" value="C:bacterial-type flagellum basal body"/>
    <property type="evidence" value="ECO:0007669"/>
    <property type="project" value="UniProtKB-SubCell"/>
</dbReference>
<dbReference type="PANTHER" id="PTHR30435:SF19">
    <property type="entry name" value="FLAGELLAR BASAL-BODY ROD PROTEIN FLGG"/>
    <property type="match status" value="1"/>
</dbReference>
<keyword evidence="8" id="KW-0969">Cilium</keyword>
<evidence type="ECO:0000259" key="6">
    <source>
        <dbReference type="Pfam" id="PF06429"/>
    </source>
</evidence>
<evidence type="ECO:0000313" key="9">
    <source>
        <dbReference type="Proteomes" id="UP000192602"/>
    </source>
</evidence>
<evidence type="ECO:0000259" key="7">
    <source>
        <dbReference type="Pfam" id="PF22692"/>
    </source>
</evidence>
<dbReference type="InterPro" id="IPR001444">
    <property type="entry name" value="Flag_bb_rod_N"/>
</dbReference>
<sequence>MALDMQSIYMLASGGSRAMEQLDTTTNNIANANTDGFKKLLIKEMSQRLDENGGDANHLFVFPRFQETLIDMKQGPLRQTGNPLDFAIEGSGYFLVQKGGEKILTRSGHFFLNEEGYLVDKNGNFLLDDRDKPIKLDSRKRVDLGEDGTIYQQGEAVAKLQIKDFAKIEPMGDTYYLAKGSEQPATYKLKQGFLEGSNLNPIVEMTSLITAQRRFEMYSNMIKSLEQLNQKTNEIGKA</sequence>
<dbReference type="InterPro" id="IPR020013">
    <property type="entry name" value="Flagellar_FlgE/F/G"/>
</dbReference>
<dbReference type="PROSITE" id="PS00588">
    <property type="entry name" value="FLAGELLA_BB_ROD"/>
    <property type="match status" value="1"/>
</dbReference>
<dbReference type="RefSeq" id="WP_084275511.1">
    <property type="nucleotide sequence ID" value="NZ_AP026671.1"/>
</dbReference>
<dbReference type="Pfam" id="PF06429">
    <property type="entry name" value="Flg_bbr_C"/>
    <property type="match status" value="1"/>
</dbReference>
<reference evidence="9" key="1">
    <citation type="submission" date="2017-04" db="EMBL/GenBank/DDBJ databases">
        <authorList>
            <person name="Varghese N."/>
            <person name="Submissions S."/>
        </authorList>
    </citation>
    <scope>NUCLEOTIDE SEQUENCE [LARGE SCALE GENOMIC DNA]</scope>
    <source>
        <strain evidence="9">DSM 16512</strain>
    </source>
</reference>
<dbReference type="InterPro" id="IPR037925">
    <property type="entry name" value="FlgE/F/G-like"/>
</dbReference>
<evidence type="ECO:0000259" key="5">
    <source>
        <dbReference type="Pfam" id="PF00460"/>
    </source>
</evidence>
<keyword evidence="8" id="KW-0282">Flagellum</keyword>
<keyword evidence="3 4" id="KW-0975">Bacterial flagellum</keyword>
<evidence type="ECO:0000313" key="8">
    <source>
        <dbReference type="EMBL" id="SMC09275.1"/>
    </source>
</evidence>
<dbReference type="GO" id="GO:0071978">
    <property type="term" value="P:bacterial-type flagellum-dependent swarming motility"/>
    <property type="evidence" value="ECO:0007669"/>
    <property type="project" value="TreeGrafter"/>
</dbReference>
<comment type="similarity">
    <text evidence="2 4">Belongs to the flagella basal body rod proteins family.</text>
</comment>
<keyword evidence="9" id="KW-1185">Reference proteome</keyword>
<dbReference type="AlphaFoldDB" id="A0A1W1WSV1"/>
<feature type="domain" description="Flagellar basal body rod protein N-terminal" evidence="5">
    <location>
        <begin position="8"/>
        <end position="38"/>
    </location>
</feature>
<evidence type="ECO:0000256" key="1">
    <source>
        <dbReference type="ARBA" id="ARBA00004117"/>
    </source>
</evidence>
<dbReference type="Pfam" id="PF22692">
    <property type="entry name" value="LlgE_F_G_D1"/>
    <property type="match status" value="1"/>
</dbReference>
<organism evidence="8 9">
    <name type="scientific">Nitratiruptor tergarcus DSM 16512</name>
    <dbReference type="NCBI Taxonomy" id="1069081"/>
    <lineage>
        <taxon>Bacteria</taxon>
        <taxon>Pseudomonadati</taxon>
        <taxon>Campylobacterota</taxon>
        <taxon>Epsilonproteobacteria</taxon>
        <taxon>Nautiliales</taxon>
        <taxon>Nitratiruptoraceae</taxon>
        <taxon>Nitratiruptor</taxon>
    </lineage>
</organism>
<name>A0A1W1WSV1_9BACT</name>
<evidence type="ECO:0000256" key="4">
    <source>
        <dbReference type="RuleBase" id="RU362116"/>
    </source>
</evidence>
<dbReference type="Pfam" id="PF00460">
    <property type="entry name" value="Flg_bb_rod"/>
    <property type="match status" value="1"/>
</dbReference>
<dbReference type="InterPro" id="IPR019776">
    <property type="entry name" value="Flagellar_basal_body_rod_CS"/>
</dbReference>
<dbReference type="EMBL" id="FWWZ01000001">
    <property type="protein sequence ID" value="SMC09275.1"/>
    <property type="molecule type" value="Genomic_DNA"/>
</dbReference>
<dbReference type="SUPFAM" id="SSF117143">
    <property type="entry name" value="Flagellar hook protein flgE"/>
    <property type="match status" value="1"/>
</dbReference>
<dbReference type="OrthoDB" id="9804559at2"/>
<dbReference type="Proteomes" id="UP000192602">
    <property type="component" value="Unassembled WGS sequence"/>
</dbReference>
<feature type="domain" description="Flagellar basal-body/hook protein C-terminal" evidence="6">
    <location>
        <begin position="190"/>
        <end position="234"/>
    </location>
</feature>
<dbReference type="STRING" id="1069081.SAMN05660197_1081"/>
<feature type="domain" description="Flagellar hook protein FlgE/F/G-like D1" evidence="7">
    <location>
        <begin position="87"/>
        <end position="151"/>
    </location>
</feature>
<gene>
    <name evidence="8" type="ORF">SAMN05660197_1081</name>
</gene>
<dbReference type="InterPro" id="IPR010930">
    <property type="entry name" value="Flg_bb/hook_C_dom"/>
</dbReference>